<evidence type="ECO:0000256" key="7">
    <source>
        <dbReference type="PROSITE-ProRule" id="PRU00042"/>
    </source>
</evidence>
<dbReference type="GO" id="GO:0000978">
    <property type="term" value="F:RNA polymerase II cis-regulatory region sequence-specific DNA binding"/>
    <property type="evidence" value="ECO:0007669"/>
    <property type="project" value="TreeGrafter"/>
</dbReference>
<dbReference type="GO" id="GO:0001228">
    <property type="term" value="F:DNA-binding transcription activator activity, RNA polymerase II-specific"/>
    <property type="evidence" value="ECO:0007669"/>
    <property type="project" value="TreeGrafter"/>
</dbReference>
<dbReference type="GO" id="GO:0008270">
    <property type="term" value="F:zinc ion binding"/>
    <property type="evidence" value="ECO:0007669"/>
    <property type="project" value="UniProtKB-KW"/>
</dbReference>
<keyword evidence="5" id="KW-0862">Zinc</keyword>
<dbReference type="Gene3D" id="3.30.160.60">
    <property type="entry name" value="Classic Zinc Finger"/>
    <property type="match status" value="17"/>
</dbReference>
<dbReference type="Proteomes" id="UP000678393">
    <property type="component" value="Unassembled WGS sequence"/>
</dbReference>
<dbReference type="FunFam" id="3.30.160.60:FF:000744">
    <property type="entry name" value="zinc finger E-box-binding homeobox 1"/>
    <property type="match status" value="1"/>
</dbReference>
<feature type="domain" description="C2H2-type" evidence="9">
    <location>
        <begin position="1381"/>
        <end position="1405"/>
    </location>
</feature>
<feature type="domain" description="C2H2-type" evidence="9">
    <location>
        <begin position="1248"/>
        <end position="1275"/>
    </location>
</feature>
<feature type="domain" description="C2H2-type" evidence="9">
    <location>
        <begin position="131"/>
        <end position="159"/>
    </location>
</feature>
<feature type="compositionally biased region" description="Low complexity" evidence="8">
    <location>
        <begin position="44"/>
        <end position="55"/>
    </location>
</feature>
<dbReference type="EMBL" id="CAJHNH020001890">
    <property type="protein sequence ID" value="CAG5124837.1"/>
    <property type="molecule type" value="Genomic_DNA"/>
</dbReference>
<evidence type="ECO:0000256" key="4">
    <source>
        <dbReference type="ARBA" id="ARBA00022771"/>
    </source>
</evidence>
<dbReference type="InterPro" id="IPR013087">
    <property type="entry name" value="Znf_C2H2_type"/>
</dbReference>
<evidence type="ECO:0000256" key="8">
    <source>
        <dbReference type="SAM" id="MobiDB-lite"/>
    </source>
</evidence>
<protein>
    <recommendedName>
        <fullName evidence="9">C2H2-type domain-containing protein</fullName>
    </recommendedName>
</protein>
<evidence type="ECO:0000256" key="1">
    <source>
        <dbReference type="ARBA" id="ARBA00004123"/>
    </source>
</evidence>
<name>A0A8S3Z5J9_9EUPU</name>
<feature type="domain" description="C2H2-type" evidence="9">
    <location>
        <begin position="730"/>
        <end position="757"/>
    </location>
</feature>
<dbReference type="PROSITE" id="PS00028">
    <property type="entry name" value="ZINC_FINGER_C2H2_1"/>
    <property type="match status" value="15"/>
</dbReference>
<dbReference type="FunFam" id="3.30.160.60:FF:001630">
    <property type="entry name" value="Zinc finger protein 888"/>
    <property type="match status" value="1"/>
</dbReference>
<feature type="region of interest" description="Disordered" evidence="8">
    <location>
        <begin position="523"/>
        <end position="575"/>
    </location>
</feature>
<feature type="domain" description="C2H2-type" evidence="9">
    <location>
        <begin position="305"/>
        <end position="337"/>
    </location>
</feature>
<evidence type="ECO:0000259" key="9">
    <source>
        <dbReference type="PROSITE" id="PS50157"/>
    </source>
</evidence>
<feature type="domain" description="C2H2-type" evidence="9">
    <location>
        <begin position="943"/>
        <end position="970"/>
    </location>
</feature>
<feature type="domain" description="C2H2-type" evidence="9">
    <location>
        <begin position="220"/>
        <end position="247"/>
    </location>
</feature>
<dbReference type="SMART" id="SM00355">
    <property type="entry name" value="ZnF_C2H2"/>
    <property type="match status" value="24"/>
</dbReference>
<dbReference type="PROSITE" id="PS50157">
    <property type="entry name" value="ZINC_FINGER_C2H2_2"/>
    <property type="match status" value="22"/>
</dbReference>
<feature type="compositionally biased region" description="Low complexity" evidence="8">
    <location>
        <begin position="615"/>
        <end position="624"/>
    </location>
</feature>
<dbReference type="InterPro" id="IPR036236">
    <property type="entry name" value="Znf_C2H2_sf"/>
</dbReference>
<feature type="domain" description="C2H2-type" evidence="9">
    <location>
        <begin position="1097"/>
        <end position="1124"/>
    </location>
</feature>
<accession>A0A8S3Z5J9</accession>
<dbReference type="PANTHER" id="PTHR24376:SF216">
    <property type="entry name" value="ZINC FINGER PROTEIN 420-LIKE"/>
    <property type="match status" value="1"/>
</dbReference>
<feature type="region of interest" description="Disordered" evidence="8">
    <location>
        <begin position="1269"/>
        <end position="1302"/>
    </location>
</feature>
<evidence type="ECO:0000256" key="3">
    <source>
        <dbReference type="ARBA" id="ARBA00022737"/>
    </source>
</evidence>
<feature type="domain" description="C2H2-type" evidence="9">
    <location>
        <begin position="277"/>
        <end position="304"/>
    </location>
</feature>
<evidence type="ECO:0000256" key="2">
    <source>
        <dbReference type="ARBA" id="ARBA00022723"/>
    </source>
</evidence>
<feature type="domain" description="C2H2-type" evidence="9">
    <location>
        <begin position="1035"/>
        <end position="1057"/>
    </location>
</feature>
<feature type="domain" description="C2H2-type" evidence="9">
    <location>
        <begin position="1353"/>
        <end position="1380"/>
    </location>
</feature>
<evidence type="ECO:0000313" key="10">
    <source>
        <dbReference type="EMBL" id="CAG5124837.1"/>
    </source>
</evidence>
<evidence type="ECO:0000256" key="5">
    <source>
        <dbReference type="ARBA" id="ARBA00022833"/>
    </source>
</evidence>
<reference evidence="10" key="1">
    <citation type="submission" date="2021-04" db="EMBL/GenBank/DDBJ databases">
        <authorList>
            <consortium name="Molecular Ecology Group"/>
        </authorList>
    </citation>
    <scope>NUCLEOTIDE SEQUENCE</scope>
</reference>
<sequence>MAEGGVRKSSRIKSRGPMAYAEDDLDLAYDLHLDISNEISSVLKPSAKQKSSSKISARRNASAAMTSSQQKNKGKFNTGRKTTSDLAKKVEKFSDSEEQEIKTSSETFKYVAKVATSGDNSANTGVECSNVSCSLCDSVFASEKAMKDHMAVIHEDEVKLKGYLICDICNQMCVNQSVYDKHMQLHSNCRKFRCEICQKAFADTCSFKRHMKSHDDERPYTCDLCMKSFRDNPSLSRHQRTHTDRPRMFNCLKCDKDFTDKHTLKRHERTHMSVRPFECETCSKTFSEPGSFRRHLKIHSGVRSFVCPVCSRSFLEKQSLLRHQKNVCGFSDTASLPSFFNASQSQNDCDSDMNDSDVSRTTVGEKNCVLNESTSPDEFINTPKSRFAEVNELMLPSNSRKCELSEKSNGLVEPKDAPSLRSLVQKDPELFDSISEIVESIDSYEKMLDLCGDTGQVAIDAALTREPAPMPDNLLCFECGELLVNGENFQAQGKSFHSSLCNSYKCLNCDEAEDYGEPPVLTAERPEDGSVFPATENGDDGITDETLQTKQKKRTPLRDSVSKNIFGTDEPHEHLRKRLKSQQGVFLLEQMYNSYADSNNEEGEESDTNDHTDNLSSAATSSRSHSLDSEATHMLVGSQDGTSNQNPNESLAGNTSIFGYSQQDHVLKNSPGRSAAPQGQQACLSITPKMEYEADDQSIPSVFPCHLCTKVFASSAFLTRHLNLHKTSPHKCMVCSKTFTNSQNLKRHVTTHTGEKPYTCPYCRKRFRDPSNFSKHKRACCALQSAVNPAVSVMSKSCVSSPQSLDGSGSMSQINATDLKQNFNFPSCSAPTESSASQDLPLRWNYDNDEEEDLPVSFGHPTDGSDVPPAAKYPPPDCSGKHGISREACEAKERQSPYKDGSNTEIKVDADNLDIPCDVCGKVFENEDLLEIHMKYHSSDPRVTCIECGKCFADPFGLKRHLRIHAGIRPHVCEYCGRGYCDNWSLRKHKSRGCMLHEVKVPADFLHPCLQCTRVFSESEFLDEHMNCHNGLLKFECDICQKGFSEAFNLKRHRRLHLAVCTSCDKEFPDVNSLNEHLAKECPLNISQSATSKETGFSCEECGRVYTTKSYLERHKKFHLDLKPYACEVCSKRFSEAFRLRRHLKVHKGEKPFSCETCLKEFTDFSSLKRHLSNSSCSVPREPQDTQENEYFSCDLCDKFFTKNYLLARHMNVHSKERPFTCDECGRTYKDTSSLKRHQLIHQGIKSFICPVCGKDFFYSDSLKRHLTSSCGKKTNPRRRRRGRGKGKRKSNNNINMRDRNTAGKNIHVQDLYQQEVEAERLSPSLLRNKLTSQVQDSSSGVKFGLWCCQKNNHCWRCSLKFRSATSFHKHFYVHRHKKPFHCPCCFFRSSRKMYLRIHQRTHKS</sequence>
<dbReference type="Pfam" id="PF00096">
    <property type="entry name" value="zf-C2H2"/>
    <property type="match status" value="15"/>
</dbReference>
<evidence type="ECO:0000256" key="6">
    <source>
        <dbReference type="ARBA" id="ARBA00023242"/>
    </source>
</evidence>
<dbReference type="PANTHER" id="PTHR24376">
    <property type="entry name" value="ZINC FINGER PROTEIN"/>
    <property type="match status" value="1"/>
</dbReference>
<feature type="region of interest" description="Disordered" evidence="8">
    <location>
        <begin position="42"/>
        <end position="83"/>
    </location>
</feature>
<dbReference type="FunFam" id="3.30.160.60:FF:000417">
    <property type="entry name" value="Zinc finger protein"/>
    <property type="match status" value="1"/>
</dbReference>
<keyword evidence="2" id="KW-0479">Metal-binding</keyword>
<gene>
    <name evidence="10" type="ORF">CUNI_LOCUS10395</name>
</gene>
<feature type="domain" description="C2H2-type" evidence="9">
    <location>
        <begin position="192"/>
        <end position="219"/>
    </location>
</feature>
<dbReference type="FunFam" id="3.30.160.60:FF:000624">
    <property type="entry name" value="zinc finger protein 697"/>
    <property type="match status" value="1"/>
</dbReference>
<comment type="subcellular location">
    <subcellularLocation>
        <location evidence="1">Nucleus</location>
    </subcellularLocation>
</comment>
<feature type="compositionally biased region" description="Basic residues" evidence="8">
    <location>
        <begin position="1275"/>
        <end position="1291"/>
    </location>
</feature>
<feature type="domain" description="C2H2-type" evidence="9">
    <location>
        <begin position="758"/>
        <end position="789"/>
    </location>
</feature>
<dbReference type="Pfam" id="PF12874">
    <property type="entry name" value="zf-met"/>
    <property type="match status" value="1"/>
</dbReference>
<dbReference type="FunFam" id="3.30.160.60:FF:000065">
    <property type="entry name" value="B-cell CLL/lymphoma 6, member B"/>
    <property type="match status" value="1"/>
</dbReference>
<dbReference type="SUPFAM" id="SSF57667">
    <property type="entry name" value="beta-beta-alpha zinc fingers"/>
    <property type="match status" value="13"/>
</dbReference>
<keyword evidence="11" id="KW-1185">Reference proteome</keyword>
<feature type="domain" description="C2H2-type" evidence="9">
    <location>
        <begin position="915"/>
        <end position="942"/>
    </location>
</feature>
<dbReference type="FunFam" id="3.30.160.60:FF:000100">
    <property type="entry name" value="Zinc finger 45-like"/>
    <property type="match status" value="3"/>
</dbReference>
<organism evidence="10 11">
    <name type="scientific">Candidula unifasciata</name>
    <dbReference type="NCBI Taxonomy" id="100452"/>
    <lineage>
        <taxon>Eukaryota</taxon>
        <taxon>Metazoa</taxon>
        <taxon>Spiralia</taxon>
        <taxon>Lophotrochozoa</taxon>
        <taxon>Mollusca</taxon>
        <taxon>Gastropoda</taxon>
        <taxon>Heterobranchia</taxon>
        <taxon>Euthyneura</taxon>
        <taxon>Panpulmonata</taxon>
        <taxon>Eupulmonata</taxon>
        <taxon>Stylommatophora</taxon>
        <taxon>Helicina</taxon>
        <taxon>Helicoidea</taxon>
        <taxon>Geomitridae</taxon>
        <taxon>Candidula</taxon>
    </lineage>
</organism>
<keyword evidence="4 7" id="KW-0863">Zinc-finger</keyword>
<dbReference type="OrthoDB" id="8922241at2759"/>
<feature type="region of interest" description="Disordered" evidence="8">
    <location>
        <begin position="597"/>
        <end position="629"/>
    </location>
</feature>
<feature type="domain" description="C2H2-type" evidence="9">
    <location>
        <begin position="1220"/>
        <end position="1247"/>
    </location>
</feature>
<feature type="domain" description="C2H2-type" evidence="9">
    <location>
        <begin position="1125"/>
        <end position="1152"/>
    </location>
</feature>
<feature type="domain" description="C2H2-type" evidence="9">
    <location>
        <begin position="1007"/>
        <end position="1031"/>
    </location>
</feature>
<feature type="domain" description="C2H2-type" evidence="9">
    <location>
        <begin position="1153"/>
        <end position="1180"/>
    </location>
</feature>
<comment type="caution">
    <text evidence="10">The sequence shown here is derived from an EMBL/GenBank/DDBJ whole genome shotgun (WGS) entry which is preliminary data.</text>
</comment>
<proteinExistence type="predicted"/>
<feature type="domain" description="C2H2-type" evidence="9">
    <location>
        <begin position="703"/>
        <end position="730"/>
    </location>
</feature>
<keyword evidence="3" id="KW-0677">Repeat</keyword>
<dbReference type="GO" id="GO:0005634">
    <property type="term" value="C:nucleus"/>
    <property type="evidence" value="ECO:0007669"/>
    <property type="project" value="UniProtKB-SubCell"/>
</dbReference>
<feature type="domain" description="C2H2-type" evidence="9">
    <location>
        <begin position="971"/>
        <end position="1002"/>
    </location>
</feature>
<evidence type="ECO:0000313" key="11">
    <source>
        <dbReference type="Proteomes" id="UP000678393"/>
    </source>
</evidence>
<keyword evidence="6" id="KW-0539">Nucleus</keyword>
<feature type="domain" description="C2H2-type" evidence="9">
    <location>
        <begin position="249"/>
        <end position="276"/>
    </location>
</feature>
<feature type="domain" description="C2H2-type" evidence="9">
    <location>
        <begin position="1192"/>
        <end position="1219"/>
    </location>
</feature>